<sequence>MPHIRIVLVEPLYEGNVGFAARVMKNFGFTDMVLINPCTIGNEAKIRASHADDVLLNATTMTLDEVFATSHRVVATTGSLSYSACHPTRMPFYSPKELRHLIGDLEGTISILFGRENWGLSNEEVRRADIICTIPTSPIYPIINLSHAVGVICYELANLPKAEIPLATVEEMDHLYDHIDEYLDLVDHPGFKRESTMTLIRRVLGRCNLTWRECSTIHGLLRRSEWHIIPSDNENRVRSSEDEELEHNDKL</sequence>
<dbReference type="RefSeq" id="WP_214418851.1">
    <property type="nucleotide sequence ID" value="NZ_CP075546.1"/>
</dbReference>
<dbReference type="InterPro" id="IPR029028">
    <property type="entry name" value="Alpha/beta_knot_MTases"/>
</dbReference>
<dbReference type="AlphaFoldDB" id="A0A8E7EIF7"/>
<dbReference type="GO" id="GO:0008173">
    <property type="term" value="F:RNA methyltransferase activity"/>
    <property type="evidence" value="ECO:0007669"/>
    <property type="project" value="InterPro"/>
</dbReference>
<keyword evidence="4" id="KW-0949">S-adenosyl-L-methionine</keyword>
<dbReference type="PIRSF" id="PIRSF004808">
    <property type="entry name" value="LasT"/>
    <property type="match status" value="1"/>
</dbReference>
<dbReference type="KEGG" id="mrtj:KHC33_11905"/>
<dbReference type="NCBIfam" id="TIGR00050">
    <property type="entry name" value="rRNA_methyl_1"/>
    <property type="match status" value="1"/>
</dbReference>
<evidence type="ECO:0000256" key="3">
    <source>
        <dbReference type="ARBA" id="ARBA00022679"/>
    </source>
</evidence>
<dbReference type="GO" id="GO:0005829">
    <property type="term" value="C:cytosol"/>
    <property type="evidence" value="ECO:0007669"/>
    <property type="project" value="TreeGrafter"/>
</dbReference>
<gene>
    <name evidence="6" type="ORF">KHC33_11905</name>
</gene>
<dbReference type="EMBL" id="CP075546">
    <property type="protein sequence ID" value="QVV88034.1"/>
    <property type="molecule type" value="Genomic_DNA"/>
</dbReference>
<evidence type="ECO:0000256" key="2">
    <source>
        <dbReference type="ARBA" id="ARBA00022603"/>
    </source>
</evidence>
<dbReference type="SUPFAM" id="SSF75217">
    <property type="entry name" value="alpha/beta knot"/>
    <property type="match status" value="1"/>
</dbReference>
<keyword evidence="3 6" id="KW-0808">Transferase</keyword>
<proteinExistence type="inferred from homology"/>
<dbReference type="Pfam" id="PF00588">
    <property type="entry name" value="SpoU_methylase"/>
    <property type="match status" value="1"/>
</dbReference>
<evidence type="ECO:0000256" key="1">
    <source>
        <dbReference type="ARBA" id="ARBA00007228"/>
    </source>
</evidence>
<dbReference type="GO" id="GO:0002128">
    <property type="term" value="P:tRNA nucleoside ribose methylation"/>
    <property type="evidence" value="ECO:0007669"/>
    <property type="project" value="TreeGrafter"/>
</dbReference>
<organism evidence="6 7">
    <name type="scientific">Methanospirillum purgamenti</name>
    <dbReference type="NCBI Taxonomy" id="2834276"/>
    <lineage>
        <taxon>Archaea</taxon>
        <taxon>Methanobacteriati</taxon>
        <taxon>Methanobacteriota</taxon>
        <taxon>Stenosarchaea group</taxon>
        <taxon>Methanomicrobia</taxon>
        <taxon>Methanomicrobiales</taxon>
        <taxon>Methanospirillaceae</taxon>
        <taxon>Methanospirillum</taxon>
    </lineage>
</organism>
<evidence type="ECO:0000256" key="4">
    <source>
        <dbReference type="ARBA" id="ARBA00022691"/>
    </source>
</evidence>
<dbReference type="InterPro" id="IPR004384">
    <property type="entry name" value="RNA_MeTrfase_TrmJ/LasT"/>
</dbReference>
<keyword evidence="2 6" id="KW-0489">Methyltransferase</keyword>
<accession>A0A8E7EIF7</accession>
<dbReference type="InterPro" id="IPR029026">
    <property type="entry name" value="tRNA_m1G_MTases_N"/>
</dbReference>
<dbReference type="GeneID" id="65097899"/>
<dbReference type="PANTHER" id="PTHR42786">
    <property type="entry name" value="TRNA/RRNA METHYLTRANSFERASE"/>
    <property type="match status" value="1"/>
</dbReference>
<name>A0A8E7EIF7_9EURY</name>
<dbReference type="InterPro" id="IPR001537">
    <property type="entry name" value="SpoU_MeTrfase"/>
</dbReference>
<comment type="similarity">
    <text evidence="1">Belongs to the class IV-like SAM-binding methyltransferase superfamily. RNA methyltransferase TrmH family.</text>
</comment>
<dbReference type="PANTHER" id="PTHR42786:SF2">
    <property type="entry name" value="TRNA (CYTIDINE_URIDINE-2'-O-)-METHYLTRANSFERASE TRMJ"/>
    <property type="match status" value="1"/>
</dbReference>
<evidence type="ECO:0000313" key="7">
    <source>
        <dbReference type="Proteomes" id="UP000680656"/>
    </source>
</evidence>
<dbReference type="Gene3D" id="3.40.1280.10">
    <property type="match status" value="1"/>
</dbReference>
<reference evidence="6 7" key="1">
    <citation type="submission" date="2021-05" db="EMBL/GenBank/DDBJ databases">
        <title>A novel Methanospirillum isolate from a pyrite-forming mixed culture.</title>
        <authorList>
            <person name="Bunk B."/>
            <person name="Sproer C."/>
            <person name="Spring S."/>
            <person name="Pester M."/>
        </authorList>
    </citation>
    <scope>NUCLEOTIDE SEQUENCE [LARGE SCALE GENOMIC DNA]</scope>
    <source>
        <strain evidence="6 7">J.3.6.1-F.2.7.3</strain>
    </source>
</reference>
<dbReference type="Proteomes" id="UP000680656">
    <property type="component" value="Chromosome"/>
</dbReference>
<dbReference type="Gene3D" id="1.10.8.590">
    <property type="match status" value="1"/>
</dbReference>
<evidence type="ECO:0000313" key="6">
    <source>
        <dbReference type="EMBL" id="QVV88034.1"/>
    </source>
</evidence>
<dbReference type="GO" id="GO:0003723">
    <property type="term" value="F:RNA binding"/>
    <property type="evidence" value="ECO:0007669"/>
    <property type="project" value="InterPro"/>
</dbReference>
<evidence type="ECO:0000259" key="5">
    <source>
        <dbReference type="Pfam" id="PF00588"/>
    </source>
</evidence>
<protein>
    <submittedName>
        <fullName evidence="6">RNA methyltransferase</fullName>
    </submittedName>
</protein>
<dbReference type="CDD" id="cd18093">
    <property type="entry name" value="SpoU-like_TrmJ"/>
    <property type="match status" value="1"/>
</dbReference>
<feature type="domain" description="tRNA/rRNA methyltransferase SpoU type" evidence="5">
    <location>
        <begin position="4"/>
        <end position="154"/>
    </location>
</feature>
<keyword evidence="7" id="KW-1185">Reference proteome</keyword>